<evidence type="ECO:0000313" key="10">
    <source>
        <dbReference type="Proteomes" id="UP000002785"/>
    </source>
</evidence>
<gene>
    <name evidence="9" type="ORF">SSEG_06294</name>
</gene>
<feature type="compositionally biased region" description="Basic and acidic residues" evidence="7">
    <location>
        <begin position="426"/>
        <end position="436"/>
    </location>
</feature>
<dbReference type="GO" id="GO:0005524">
    <property type="term" value="F:ATP binding"/>
    <property type="evidence" value="ECO:0007669"/>
    <property type="project" value="UniProtKB-KW"/>
</dbReference>
<dbReference type="InterPro" id="IPR008271">
    <property type="entry name" value="Ser/Thr_kinase_AS"/>
</dbReference>
<dbReference type="EMBL" id="CM000951">
    <property type="protein sequence ID" value="EDY59704.1"/>
    <property type="molecule type" value="Genomic_DNA"/>
</dbReference>
<dbReference type="Gene3D" id="1.10.510.10">
    <property type="entry name" value="Transferase(Phosphotransferase) domain 1"/>
    <property type="match status" value="1"/>
</dbReference>
<dbReference type="Gene3D" id="3.30.200.20">
    <property type="entry name" value="Phosphorylase Kinase, domain 1"/>
    <property type="match status" value="1"/>
</dbReference>
<dbReference type="Pfam" id="PF00069">
    <property type="entry name" value="Pkinase"/>
    <property type="match status" value="1"/>
</dbReference>
<evidence type="ECO:0000256" key="3">
    <source>
        <dbReference type="ARBA" id="ARBA00022679"/>
    </source>
</evidence>
<organism evidence="9 10">
    <name type="scientific">Streptomyces sviceus (strain ATCC 29083 / DSM 924 / JCM 4929 / NBRC 13980 / NCIMB 11184 / NRRL 5439 / UC 5370)</name>
    <dbReference type="NCBI Taxonomy" id="463191"/>
    <lineage>
        <taxon>Bacteria</taxon>
        <taxon>Bacillati</taxon>
        <taxon>Actinomycetota</taxon>
        <taxon>Actinomycetes</taxon>
        <taxon>Kitasatosporales</taxon>
        <taxon>Streptomycetaceae</taxon>
        <taxon>Streptomyces</taxon>
    </lineage>
</organism>
<evidence type="ECO:0000259" key="8">
    <source>
        <dbReference type="PROSITE" id="PS50011"/>
    </source>
</evidence>
<keyword evidence="10" id="KW-1185">Reference proteome</keyword>
<dbReference type="PROSITE" id="PS50011">
    <property type="entry name" value="PROTEIN_KINASE_DOM"/>
    <property type="match status" value="1"/>
</dbReference>
<keyword evidence="5 9" id="KW-0418">Kinase</keyword>
<dbReference type="eggNOG" id="COG0515">
    <property type="taxonomic scope" value="Bacteria"/>
</dbReference>
<dbReference type="Proteomes" id="UP000002785">
    <property type="component" value="Chromosome"/>
</dbReference>
<feature type="domain" description="Protein kinase" evidence="8">
    <location>
        <begin position="5"/>
        <end position="255"/>
    </location>
</feature>
<proteinExistence type="predicted"/>
<protein>
    <recommendedName>
        <fullName evidence="1">non-specific serine/threonine protein kinase</fullName>
        <ecNumber evidence="1">2.7.11.1</ecNumber>
    </recommendedName>
</protein>
<evidence type="ECO:0000256" key="6">
    <source>
        <dbReference type="ARBA" id="ARBA00022840"/>
    </source>
</evidence>
<dbReference type="SMART" id="SM00220">
    <property type="entry name" value="S_TKc"/>
    <property type="match status" value="1"/>
</dbReference>
<evidence type="ECO:0000256" key="2">
    <source>
        <dbReference type="ARBA" id="ARBA00022527"/>
    </source>
</evidence>
<dbReference type="GO" id="GO:0004674">
    <property type="term" value="F:protein serine/threonine kinase activity"/>
    <property type="evidence" value="ECO:0007669"/>
    <property type="project" value="UniProtKB-KW"/>
</dbReference>
<dbReference type="AlphaFoldDB" id="B5I3P9"/>
<feature type="compositionally biased region" description="Polar residues" evidence="7">
    <location>
        <begin position="344"/>
        <end position="359"/>
    </location>
</feature>
<dbReference type="PROSITE" id="PS00108">
    <property type="entry name" value="PROTEIN_KINASE_ST"/>
    <property type="match status" value="1"/>
</dbReference>
<keyword evidence="6" id="KW-0067">ATP-binding</keyword>
<accession>B5I3P9</accession>
<reference evidence="9" key="1">
    <citation type="submission" date="2009-10" db="EMBL/GenBank/DDBJ databases">
        <title>The genome sequence of Streptomyces sviceus strain ATCC 29083.</title>
        <authorList>
            <consortium name="The Broad Institute Genome Sequencing Platform"/>
            <consortium name="Broad Institute Microbial Sequencing Center"/>
            <person name="Fischbach M."/>
            <person name="Godfrey P."/>
            <person name="Ward D."/>
            <person name="Young S."/>
            <person name="Zeng Q."/>
            <person name="Koehrsen M."/>
            <person name="Alvarado L."/>
            <person name="Berlin A.M."/>
            <person name="Bochicchio J."/>
            <person name="Borenstein D."/>
            <person name="Chapman S.B."/>
            <person name="Chen Z."/>
            <person name="Engels R."/>
            <person name="Freedman E."/>
            <person name="Gellesch M."/>
            <person name="Goldberg J."/>
            <person name="Griggs A."/>
            <person name="Gujja S."/>
            <person name="Heilman E.R."/>
            <person name="Heiman D.I."/>
            <person name="Hepburn T.A."/>
            <person name="Howarth C."/>
            <person name="Jen D."/>
            <person name="Larson L."/>
            <person name="Lewis B."/>
            <person name="Mehta T."/>
            <person name="Park D."/>
            <person name="Pearson M."/>
            <person name="Richards J."/>
            <person name="Roberts A."/>
            <person name="Saif S."/>
            <person name="Shea T.D."/>
            <person name="Shenoy N."/>
            <person name="Sisk P."/>
            <person name="Stolte C."/>
            <person name="Sykes S.N."/>
            <person name="Thomson T."/>
            <person name="Walk T."/>
            <person name="White J."/>
            <person name="Yandava C."/>
            <person name="Straight P."/>
            <person name="Clardy J."/>
            <person name="Hung D."/>
            <person name="Kolter R."/>
            <person name="Mekalanos J."/>
            <person name="Walker S."/>
            <person name="Walsh C.T."/>
            <person name="Wieland-Brown L.C."/>
            <person name="Haas B."/>
            <person name="Nusbaum C."/>
            <person name="Birren B."/>
        </authorList>
    </citation>
    <scope>NUCLEOTIDE SEQUENCE [LARGE SCALE GENOMIC DNA]</scope>
    <source>
        <strain evidence="9">ATCC 29083</strain>
    </source>
</reference>
<dbReference type="InterPro" id="IPR011009">
    <property type="entry name" value="Kinase-like_dom_sf"/>
</dbReference>
<evidence type="ECO:0000256" key="4">
    <source>
        <dbReference type="ARBA" id="ARBA00022741"/>
    </source>
</evidence>
<dbReference type="PANTHER" id="PTHR43289:SF6">
    <property type="entry name" value="SERINE_THREONINE-PROTEIN KINASE NEKL-3"/>
    <property type="match status" value="1"/>
</dbReference>
<keyword evidence="3" id="KW-0808">Transferase</keyword>
<feature type="region of interest" description="Disordered" evidence="7">
    <location>
        <begin position="334"/>
        <end position="448"/>
    </location>
</feature>
<dbReference type="EC" id="2.7.11.1" evidence="1"/>
<dbReference type="PANTHER" id="PTHR43289">
    <property type="entry name" value="MITOGEN-ACTIVATED PROTEIN KINASE KINASE KINASE 20-RELATED"/>
    <property type="match status" value="1"/>
</dbReference>
<feature type="compositionally biased region" description="Low complexity" evidence="7">
    <location>
        <begin position="364"/>
        <end position="376"/>
    </location>
</feature>
<evidence type="ECO:0000256" key="1">
    <source>
        <dbReference type="ARBA" id="ARBA00012513"/>
    </source>
</evidence>
<evidence type="ECO:0000256" key="5">
    <source>
        <dbReference type="ARBA" id="ARBA00022777"/>
    </source>
</evidence>
<dbReference type="CDD" id="cd14014">
    <property type="entry name" value="STKc_PknB_like"/>
    <property type="match status" value="1"/>
</dbReference>
<name>B5I3P9_STRX2</name>
<evidence type="ECO:0000313" key="9">
    <source>
        <dbReference type="EMBL" id="EDY59704.1"/>
    </source>
</evidence>
<feature type="region of interest" description="Disordered" evidence="7">
    <location>
        <begin position="263"/>
        <end position="301"/>
    </location>
</feature>
<evidence type="ECO:0000256" key="7">
    <source>
        <dbReference type="SAM" id="MobiDB-lite"/>
    </source>
</evidence>
<dbReference type="HOGENOM" id="CLU_000288_63_44_11"/>
<keyword evidence="2 9" id="KW-0723">Serine/threonine-protein kinase</keyword>
<sequence length="448" mass="45791">MADRYRLGARLGSGGAADVYRGVDLRLKRPVAVKVFRLDAEPALEERFADEAVLLAGLQHPGLVTLYDAGRHENRPFLVMELVNGPTLAQGIAAGAMEPPRVARLGTALAGALAHVHEAGIVHRDVKPSNILLDTAGVPHLADFGISRMIGATRHTASGALLGTAAYLAPEQVLGKVVGPSADIYALGLVLLECLKGELEYGGTPLEAAVARLHRPPVLPGTVPPRLAELIHAMTALDDNVRPDARQCAEVLSALAAEAPVPTAANAVGPDGPDGGRAGARTEGCPAPTAAGPRLRQQAVRPLRTRRPLLVTGAAVLTALLGATLAVSLDGAGNGDDRSAPGSLGSTPLEQPSPTTSAESPRRAAGQPAASTSAPPSKAPRHATSAASDPRARTPSSDPTSGHGPGTSADHKDTQNSRPRPGAARANDKNPPEKSAKSKGGLAGKEHG</sequence>
<dbReference type="InterPro" id="IPR000719">
    <property type="entry name" value="Prot_kinase_dom"/>
</dbReference>
<keyword evidence="4" id="KW-0547">Nucleotide-binding</keyword>
<dbReference type="SUPFAM" id="SSF56112">
    <property type="entry name" value="Protein kinase-like (PK-like)"/>
    <property type="match status" value="1"/>
</dbReference>